<evidence type="ECO:0000259" key="1">
    <source>
        <dbReference type="Pfam" id="PF23794"/>
    </source>
</evidence>
<proteinExistence type="predicted"/>
<accession>A0A0F6WDN9</accession>
<dbReference type="Proteomes" id="UP000207763">
    <property type="component" value="Segment"/>
</dbReference>
<keyword evidence="3" id="KW-1185">Reference proteome</keyword>
<reference evidence="2 3" key="1">
    <citation type="journal article" date="2015" name="Genome Announc.">
        <title>Genome Sequences of Mycobacteriophages Luchador and Nerujay.</title>
        <authorList>
            <person name="Pope W.H."/>
            <person name="Ahmed T."/>
            <person name="Drobitch M.K."/>
            <person name="Early D.R."/>
            <person name="Eljamri S."/>
            <person name="Kasturiarachi N.S."/>
            <person name="Klonicki E.F."/>
            <person name="Manjooran D.T."/>
            <person name="Ni Chochlain A.N."/>
            <person name="Puglionesi A.O."/>
            <person name="Rajakumar V."/>
            <person name="Shindle K.A."/>
            <person name="Tran M.T."/>
            <person name="Brown B.R."/>
            <person name="Churilla B.M."/>
            <person name="Cohen K.L."/>
            <person name="Wilkes K.E."/>
            <person name="Grubb S.R."/>
            <person name="Warner M.H."/>
            <person name="Bowman C.A."/>
            <person name="Russell D.A."/>
            <person name="Hatfull G.F."/>
        </authorList>
    </citation>
    <scope>NUCLEOTIDE SEQUENCE [LARGE SCALE GENOMIC DNA]</scope>
</reference>
<dbReference type="GeneID" id="26630139"/>
<dbReference type="KEGG" id="vg:26630139"/>
<name>A0A0F6WDN9_9CAUD</name>
<evidence type="ECO:0000313" key="2">
    <source>
        <dbReference type="EMBL" id="AKF14254.1"/>
    </source>
</evidence>
<dbReference type="InterPro" id="IPR056577">
    <property type="entry name" value="Phage_Gp84"/>
</dbReference>
<feature type="domain" description="Gp84-like" evidence="1">
    <location>
        <begin position="1"/>
        <end position="66"/>
    </location>
</feature>
<evidence type="ECO:0000313" key="3">
    <source>
        <dbReference type="Proteomes" id="UP000207763"/>
    </source>
</evidence>
<dbReference type="OrthoDB" id="22256at10239"/>
<protein>
    <recommendedName>
        <fullName evidence="1">Gp84-like domain-containing protein</fullName>
    </recommendedName>
</protein>
<gene>
    <name evidence="2" type="primary">90</name>
    <name evidence="2" type="ORF">SEA_LUCHADOR_90</name>
</gene>
<organism evidence="2 3">
    <name type="scientific">Mycobacterium phage Luchador</name>
    <dbReference type="NCBI Taxonomy" id="1647300"/>
    <lineage>
        <taxon>Viruses</taxon>
        <taxon>Duplodnaviria</taxon>
        <taxon>Heunggongvirae</taxon>
        <taxon>Uroviricota</taxon>
        <taxon>Caudoviricetes</taxon>
        <taxon>Luchadorvirus</taxon>
        <taxon>Luchadorvirus luchador</taxon>
        <taxon>Lucadorvirus luchador</taxon>
    </lineage>
</organism>
<dbReference type="Pfam" id="PF23794">
    <property type="entry name" value="Phage_Gp84"/>
    <property type="match status" value="1"/>
</dbReference>
<dbReference type="RefSeq" id="YP_009203149.1">
    <property type="nucleotide sequence ID" value="NC_028849.1"/>
</dbReference>
<dbReference type="EMBL" id="KR080193">
    <property type="protein sequence ID" value="AKF14254.1"/>
    <property type="molecule type" value="Genomic_DNA"/>
</dbReference>
<sequence length="74" mass="8066">MYKITVFKVGSSKTGEGSASSPQILLDHLKESSKRNGFEVRRHAHTGLPSGDLFRDGKLVALWGIEDIEAEVPA</sequence>